<dbReference type="GO" id="GO:0008168">
    <property type="term" value="F:methyltransferase activity"/>
    <property type="evidence" value="ECO:0007669"/>
    <property type="project" value="UniProtKB-KW"/>
</dbReference>
<name>A0A0W8CFX4_PHYNI</name>
<dbReference type="STRING" id="4790.A0A0W8CFX4"/>
<comment type="subcellular location">
    <subcellularLocation>
        <location evidence="2">Chromosome</location>
    </subcellularLocation>
    <subcellularLocation>
        <location evidence="1">Nucleus</location>
    </subcellularLocation>
</comment>
<keyword evidence="6" id="KW-0949">S-adenosyl-L-methionine</keyword>
<dbReference type="SMART" id="SM00317">
    <property type="entry name" value="SET"/>
    <property type="match status" value="1"/>
</dbReference>
<keyword evidence="5" id="KW-0808">Transferase</keyword>
<evidence type="ECO:0000256" key="1">
    <source>
        <dbReference type="ARBA" id="ARBA00004123"/>
    </source>
</evidence>
<dbReference type="PANTHER" id="PTHR22884">
    <property type="entry name" value="SET DOMAIN PROTEINS"/>
    <property type="match status" value="1"/>
</dbReference>
<dbReference type="InterPro" id="IPR050777">
    <property type="entry name" value="SET2_Histone-Lys_MeTrsfase"/>
</dbReference>
<protein>
    <submittedName>
        <fullName evidence="9">Histone-lysine N-methyltransferase</fullName>
    </submittedName>
</protein>
<evidence type="ECO:0000313" key="9">
    <source>
        <dbReference type="EMBL" id="KUF83032.1"/>
    </source>
</evidence>
<dbReference type="InterPro" id="IPR001214">
    <property type="entry name" value="SET_dom"/>
</dbReference>
<dbReference type="EMBL" id="LNFO01003392">
    <property type="protein sequence ID" value="KUF83032.1"/>
    <property type="molecule type" value="Genomic_DNA"/>
</dbReference>
<keyword evidence="7" id="KW-0539">Nucleus</keyword>
<dbReference type="GO" id="GO:0032259">
    <property type="term" value="P:methylation"/>
    <property type="evidence" value="ECO:0007669"/>
    <property type="project" value="UniProtKB-KW"/>
</dbReference>
<feature type="domain" description="SET" evidence="8">
    <location>
        <begin position="44"/>
        <end position="167"/>
    </location>
</feature>
<dbReference type="PROSITE" id="PS50280">
    <property type="entry name" value="SET"/>
    <property type="match status" value="1"/>
</dbReference>
<evidence type="ECO:0000256" key="7">
    <source>
        <dbReference type="ARBA" id="ARBA00023242"/>
    </source>
</evidence>
<organism evidence="9 10">
    <name type="scientific">Phytophthora nicotianae</name>
    <name type="common">Potato buckeye rot agent</name>
    <name type="synonym">Phytophthora parasitica</name>
    <dbReference type="NCBI Taxonomy" id="4792"/>
    <lineage>
        <taxon>Eukaryota</taxon>
        <taxon>Sar</taxon>
        <taxon>Stramenopiles</taxon>
        <taxon>Oomycota</taxon>
        <taxon>Peronosporomycetes</taxon>
        <taxon>Peronosporales</taxon>
        <taxon>Peronosporaceae</taxon>
        <taxon>Phytophthora</taxon>
    </lineage>
</organism>
<dbReference type="Gene3D" id="2.170.270.10">
    <property type="entry name" value="SET domain"/>
    <property type="match status" value="1"/>
</dbReference>
<evidence type="ECO:0000256" key="4">
    <source>
        <dbReference type="ARBA" id="ARBA00022603"/>
    </source>
</evidence>
<evidence type="ECO:0000313" key="10">
    <source>
        <dbReference type="Proteomes" id="UP000052943"/>
    </source>
</evidence>
<dbReference type="SUPFAM" id="SSF82199">
    <property type="entry name" value="SET domain"/>
    <property type="match status" value="1"/>
</dbReference>
<comment type="caution">
    <text evidence="9">The sequence shown here is derived from an EMBL/GenBank/DDBJ whole genome shotgun (WGS) entry which is preliminary data.</text>
</comment>
<evidence type="ECO:0000256" key="2">
    <source>
        <dbReference type="ARBA" id="ARBA00004286"/>
    </source>
</evidence>
<dbReference type="GO" id="GO:0005694">
    <property type="term" value="C:chromosome"/>
    <property type="evidence" value="ECO:0007669"/>
    <property type="project" value="UniProtKB-SubCell"/>
</dbReference>
<dbReference type="AlphaFoldDB" id="A0A0W8CFX4"/>
<gene>
    <name evidence="9" type="ORF">AM587_10000624</name>
</gene>
<sequence length="178" mass="19846">MEKCGCQEQCYPDECINSKLSIFCSTKNCSLGGVCGNSFEREADGLTLFRSRVGIVVYTRKPIDPGVIIAEYCGQLRAYDGMYKSNVDPAKLKHNTGYSMLLHTRPTRTGYFAFVEAVKYGGIARFINHSDSPNTAFRELRNRRSVKVGVVSTRTINPGDELTVDYGDEIWFACAPTE</sequence>
<evidence type="ECO:0000259" key="8">
    <source>
        <dbReference type="PROSITE" id="PS50280"/>
    </source>
</evidence>
<evidence type="ECO:0000256" key="3">
    <source>
        <dbReference type="ARBA" id="ARBA00022454"/>
    </source>
</evidence>
<dbReference type="GO" id="GO:0005634">
    <property type="term" value="C:nucleus"/>
    <property type="evidence" value="ECO:0007669"/>
    <property type="project" value="UniProtKB-SubCell"/>
</dbReference>
<evidence type="ECO:0000256" key="6">
    <source>
        <dbReference type="ARBA" id="ARBA00022691"/>
    </source>
</evidence>
<accession>A0A0W8CFX4</accession>
<keyword evidence="4" id="KW-0489">Methyltransferase</keyword>
<keyword evidence="3" id="KW-0158">Chromosome</keyword>
<reference evidence="9 10" key="1">
    <citation type="submission" date="2015-11" db="EMBL/GenBank/DDBJ databases">
        <title>Genomes and virulence difference between two physiological races of Phytophthora nicotianae.</title>
        <authorList>
            <person name="Liu H."/>
            <person name="Ma X."/>
            <person name="Yu H."/>
            <person name="Fang D."/>
            <person name="Li Y."/>
            <person name="Wang X."/>
            <person name="Wang W."/>
            <person name="Dong Y."/>
            <person name="Xiao B."/>
        </authorList>
    </citation>
    <scope>NUCLEOTIDE SEQUENCE [LARGE SCALE GENOMIC DNA]</scope>
    <source>
        <strain evidence="10">race 0</strain>
    </source>
</reference>
<evidence type="ECO:0000256" key="5">
    <source>
        <dbReference type="ARBA" id="ARBA00022679"/>
    </source>
</evidence>
<dbReference type="InterPro" id="IPR046341">
    <property type="entry name" value="SET_dom_sf"/>
</dbReference>
<proteinExistence type="predicted"/>
<dbReference type="Pfam" id="PF00856">
    <property type="entry name" value="SET"/>
    <property type="match status" value="1"/>
</dbReference>
<dbReference type="Proteomes" id="UP000052943">
    <property type="component" value="Unassembled WGS sequence"/>
</dbReference>